<dbReference type="HOGENOM" id="CLU_2931973_0_0_7"/>
<protein>
    <submittedName>
        <fullName evidence="1">Uncharacterized protein</fullName>
    </submittedName>
</protein>
<accession>Q6MGW8</accession>
<gene>
    <name evidence="1" type="ordered locus">Bd3801</name>
</gene>
<evidence type="ECO:0000313" key="1">
    <source>
        <dbReference type="EMBL" id="CAE81161.1"/>
    </source>
</evidence>
<dbReference type="Proteomes" id="UP000008080">
    <property type="component" value="Chromosome"/>
</dbReference>
<reference evidence="1 2" key="1">
    <citation type="journal article" date="2004" name="Science">
        <title>A predator unmasked: life cycle of Bdellovibrio bacteriovorus from a genomic perspective.</title>
        <authorList>
            <person name="Rendulic S."/>
            <person name="Jagtap P."/>
            <person name="Rosinus A."/>
            <person name="Eppinger M."/>
            <person name="Baar C."/>
            <person name="Lanz C."/>
            <person name="Keller H."/>
            <person name="Lambert C."/>
            <person name="Evans K.J."/>
            <person name="Goesmann A."/>
            <person name="Meyer F."/>
            <person name="Sockett R.E."/>
            <person name="Schuster S.C."/>
        </authorList>
    </citation>
    <scope>NUCLEOTIDE SEQUENCE [LARGE SCALE GENOMIC DNA]</scope>
    <source>
        <strain evidence="2">ATCC 15356 / DSM 50701 / NCIMB 9529 / HD100</strain>
    </source>
</reference>
<organism evidence="1 2">
    <name type="scientific">Bdellovibrio bacteriovorus (strain ATCC 15356 / DSM 50701 / NCIMB 9529 / HD100)</name>
    <dbReference type="NCBI Taxonomy" id="264462"/>
    <lineage>
        <taxon>Bacteria</taxon>
        <taxon>Pseudomonadati</taxon>
        <taxon>Bdellovibrionota</taxon>
        <taxon>Bdellovibrionia</taxon>
        <taxon>Bdellovibrionales</taxon>
        <taxon>Pseudobdellovibrionaceae</taxon>
        <taxon>Bdellovibrio</taxon>
    </lineage>
</organism>
<dbReference type="EMBL" id="BX842656">
    <property type="protein sequence ID" value="CAE81161.1"/>
    <property type="molecule type" value="Genomic_DNA"/>
</dbReference>
<proteinExistence type="predicted"/>
<dbReference type="AlphaFoldDB" id="Q6MGW8"/>
<dbReference type="KEGG" id="bba:Bd3801"/>
<name>Q6MGW8_BDEBA</name>
<evidence type="ECO:0000313" key="2">
    <source>
        <dbReference type="Proteomes" id="UP000008080"/>
    </source>
</evidence>
<sequence length="60" mass="7038">MTNLKLFGLVFFLYWLSLRESRGALLSQERFFGSIFNLEFCVKLENLDRLENRSGGGFWA</sequence>
<dbReference type="STRING" id="264462.Bd3801"/>
<keyword evidence="2" id="KW-1185">Reference proteome</keyword>